<organism evidence="2 3">
    <name type="scientific">Paenibacillus macquariensis</name>
    <dbReference type="NCBI Taxonomy" id="948756"/>
    <lineage>
        <taxon>Bacteria</taxon>
        <taxon>Bacillati</taxon>
        <taxon>Bacillota</taxon>
        <taxon>Bacilli</taxon>
        <taxon>Bacillales</taxon>
        <taxon>Paenibacillaceae</taxon>
        <taxon>Paenibacillus</taxon>
    </lineage>
</organism>
<keyword evidence="3" id="KW-1185">Reference proteome</keyword>
<sequence>MKRWGKYSALTIWMFLFTYLSNVLGVPKNIYYLLIGIPLSLGGVFLIFYFFERNNTKK</sequence>
<name>A0ABY1KDM3_9BACL</name>
<evidence type="ECO:0000313" key="2">
    <source>
        <dbReference type="EMBL" id="SIR66227.1"/>
    </source>
</evidence>
<keyword evidence="1" id="KW-1133">Transmembrane helix</keyword>
<dbReference type="EMBL" id="FTNK01000029">
    <property type="protein sequence ID" value="SIR66227.1"/>
    <property type="molecule type" value="Genomic_DNA"/>
</dbReference>
<proteinExistence type="predicted"/>
<feature type="transmembrane region" description="Helical" evidence="1">
    <location>
        <begin position="30"/>
        <end position="51"/>
    </location>
</feature>
<dbReference type="Proteomes" id="UP000186666">
    <property type="component" value="Unassembled WGS sequence"/>
</dbReference>
<evidence type="ECO:0000256" key="1">
    <source>
        <dbReference type="SAM" id="Phobius"/>
    </source>
</evidence>
<keyword evidence="1" id="KW-0472">Membrane</keyword>
<protein>
    <submittedName>
        <fullName evidence="2">Uncharacterized protein</fullName>
    </submittedName>
</protein>
<evidence type="ECO:0000313" key="3">
    <source>
        <dbReference type="Proteomes" id="UP000186666"/>
    </source>
</evidence>
<accession>A0ABY1KDM3</accession>
<comment type="caution">
    <text evidence="2">The sequence shown here is derived from an EMBL/GenBank/DDBJ whole genome shotgun (WGS) entry which is preliminary data.</text>
</comment>
<feature type="transmembrane region" description="Helical" evidence="1">
    <location>
        <begin position="7"/>
        <end position="24"/>
    </location>
</feature>
<keyword evidence="1" id="KW-0812">Transmembrane</keyword>
<reference evidence="2 3" key="1">
    <citation type="submission" date="2017-01" db="EMBL/GenBank/DDBJ databases">
        <authorList>
            <person name="Varghese N."/>
            <person name="Submissions S."/>
        </authorList>
    </citation>
    <scope>NUCLEOTIDE SEQUENCE [LARGE SCALE GENOMIC DNA]</scope>
    <source>
        <strain evidence="2 3">ATCC 23464</strain>
    </source>
</reference>
<gene>
    <name evidence="2" type="ORF">SAMN05421578_12914</name>
</gene>